<organism evidence="1 2">
    <name type="scientific">Pseudomonas congelans</name>
    <dbReference type="NCBI Taxonomy" id="200452"/>
    <lineage>
        <taxon>Bacteria</taxon>
        <taxon>Pseudomonadati</taxon>
        <taxon>Pseudomonadota</taxon>
        <taxon>Gammaproteobacteria</taxon>
        <taxon>Pseudomonadales</taxon>
        <taxon>Pseudomonadaceae</taxon>
        <taxon>Pseudomonas</taxon>
    </lineage>
</organism>
<reference evidence="1 2" key="1">
    <citation type="submission" date="2016-10" db="EMBL/GenBank/DDBJ databases">
        <authorList>
            <person name="Varghese N."/>
            <person name="Submissions S."/>
        </authorList>
    </citation>
    <scope>NUCLEOTIDE SEQUENCE [LARGE SCALE GENOMIC DNA]</scope>
    <source>
        <strain evidence="1 2">DSM 14939</strain>
    </source>
</reference>
<keyword evidence="2" id="KW-1185">Reference proteome</keyword>
<accession>A0A1H0JUB1</accession>
<comment type="caution">
    <text evidence="1">The sequence shown here is derived from an EMBL/GenBank/DDBJ whole genome shotgun (WGS) entry which is preliminary data.</text>
</comment>
<dbReference type="RefSeq" id="WP_054992913.1">
    <property type="nucleotide sequence ID" value="NZ_FNJH01000001.1"/>
</dbReference>
<sequence>MKDAYNLQRFVDAQQPLFQQVLTELDAGQKRSHWMWFVFPQIQGLGRSDTARHYAITDLAEARAYLQHPVLGPRLEQCAGIIAPQVERSARQIFSSPDDMKLHSSMTLFSIAAPERPLFQQVLDTFFGGEQDAMTVRLLSR</sequence>
<dbReference type="EMBL" id="FNJH01000001">
    <property type="protein sequence ID" value="SDO47405.1"/>
    <property type="molecule type" value="Genomic_DNA"/>
</dbReference>
<dbReference type="Pfam" id="PF08837">
    <property type="entry name" value="DUF1810"/>
    <property type="match status" value="1"/>
</dbReference>
<protein>
    <submittedName>
        <fullName evidence="1">Uncharacterized protein, DUF1810 family</fullName>
    </submittedName>
</protein>
<dbReference type="Proteomes" id="UP000183042">
    <property type="component" value="Unassembled WGS sequence"/>
</dbReference>
<dbReference type="SUPFAM" id="SSF140736">
    <property type="entry name" value="Rv1873-like"/>
    <property type="match status" value="1"/>
</dbReference>
<name>A0A1H0JUB1_9PSED</name>
<dbReference type="PIRSF" id="PIRSF008546">
    <property type="entry name" value="UCP008546"/>
    <property type="match status" value="1"/>
</dbReference>
<gene>
    <name evidence="1" type="ORF">SAMN05216596_101493</name>
</gene>
<dbReference type="GeneID" id="65073751"/>
<dbReference type="InterPro" id="IPR014937">
    <property type="entry name" value="DUF1810"/>
</dbReference>
<evidence type="ECO:0000313" key="2">
    <source>
        <dbReference type="Proteomes" id="UP000183042"/>
    </source>
</evidence>
<dbReference type="InterPro" id="IPR036287">
    <property type="entry name" value="Rv1873-like_sf"/>
</dbReference>
<proteinExistence type="predicted"/>
<evidence type="ECO:0000313" key="1">
    <source>
        <dbReference type="EMBL" id="SDO47405.1"/>
    </source>
</evidence>
<dbReference type="Gene3D" id="1.25.40.380">
    <property type="entry name" value="Protein of unknown function DUF1810"/>
    <property type="match status" value="1"/>
</dbReference>